<keyword evidence="3" id="KW-0732">Signal</keyword>
<protein>
    <submittedName>
        <fullName evidence="4">Uncharacterized protein</fullName>
    </submittedName>
</protein>
<name>A0ABQ3ZV75_9ACTN</name>
<dbReference type="Proteomes" id="UP000603200">
    <property type="component" value="Unassembled WGS sequence"/>
</dbReference>
<feature type="compositionally biased region" description="Acidic residues" evidence="1">
    <location>
        <begin position="188"/>
        <end position="199"/>
    </location>
</feature>
<reference evidence="4 5" key="1">
    <citation type="submission" date="2021-01" db="EMBL/GenBank/DDBJ databases">
        <title>Whole genome shotgun sequence of Actinoplanes humidus NBRC 14915.</title>
        <authorList>
            <person name="Komaki H."/>
            <person name="Tamura T."/>
        </authorList>
    </citation>
    <scope>NUCLEOTIDE SEQUENCE [LARGE SCALE GENOMIC DNA]</scope>
    <source>
        <strain evidence="4 5">NBRC 14915</strain>
    </source>
</reference>
<accession>A0ABQ3ZV75</accession>
<comment type="caution">
    <text evidence="4">The sequence shown here is derived from an EMBL/GenBank/DDBJ whole genome shotgun (WGS) entry which is preliminary data.</text>
</comment>
<proteinExistence type="predicted"/>
<evidence type="ECO:0000256" key="3">
    <source>
        <dbReference type="SAM" id="SignalP"/>
    </source>
</evidence>
<feature type="region of interest" description="Disordered" evidence="1">
    <location>
        <begin position="158"/>
        <end position="220"/>
    </location>
</feature>
<evidence type="ECO:0000313" key="5">
    <source>
        <dbReference type="Proteomes" id="UP000603200"/>
    </source>
</evidence>
<keyword evidence="2" id="KW-0472">Membrane</keyword>
<keyword evidence="5" id="KW-1185">Reference proteome</keyword>
<dbReference type="RefSeq" id="WP_203839593.1">
    <property type="nucleotide sequence ID" value="NZ_BAAATV010000022.1"/>
</dbReference>
<organism evidence="4 5">
    <name type="scientific">Winogradskya humida</name>
    <dbReference type="NCBI Taxonomy" id="113566"/>
    <lineage>
        <taxon>Bacteria</taxon>
        <taxon>Bacillati</taxon>
        <taxon>Actinomycetota</taxon>
        <taxon>Actinomycetes</taxon>
        <taxon>Micromonosporales</taxon>
        <taxon>Micromonosporaceae</taxon>
        <taxon>Winogradskya</taxon>
    </lineage>
</organism>
<keyword evidence="2" id="KW-0812">Transmembrane</keyword>
<feature type="transmembrane region" description="Helical" evidence="2">
    <location>
        <begin position="227"/>
        <end position="247"/>
    </location>
</feature>
<gene>
    <name evidence="4" type="ORF">Ahu01nite_056030</name>
</gene>
<feature type="signal peptide" evidence="3">
    <location>
        <begin position="1"/>
        <end position="20"/>
    </location>
</feature>
<dbReference type="EMBL" id="BOMN01000078">
    <property type="protein sequence ID" value="GIE22501.1"/>
    <property type="molecule type" value="Genomic_DNA"/>
</dbReference>
<feature type="chain" id="PRO_5047088213" evidence="3">
    <location>
        <begin position="21"/>
        <end position="271"/>
    </location>
</feature>
<sequence length="271" mass="28155">MRHRAALVAIVLAVAGATFALPGRASAVEPGFEVRITELPATFGAGAESRALTVVVSSDKRRCIKVRWALLLQVDGPDLGDVTVSRIENNGEFATRRENAGKVARITDVQVDPGQLCRGSTVTANYRVSFGDDADTGRVTFQPQAFTAQGTLLQEATGQSPVVGQEPAATESPSPSGSPSPSPSPSETAEETATDDPTEEAGVAPAPDESEDLNAVPAASEGGPPSLLLPGVIVGALLVFVGVALLLRLRTRQRAAAARYAEPPTGFYPTR</sequence>
<keyword evidence="2" id="KW-1133">Transmembrane helix</keyword>
<evidence type="ECO:0000313" key="4">
    <source>
        <dbReference type="EMBL" id="GIE22501.1"/>
    </source>
</evidence>
<evidence type="ECO:0000256" key="2">
    <source>
        <dbReference type="SAM" id="Phobius"/>
    </source>
</evidence>
<feature type="compositionally biased region" description="Low complexity" evidence="1">
    <location>
        <begin position="166"/>
        <end position="175"/>
    </location>
</feature>
<evidence type="ECO:0000256" key="1">
    <source>
        <dbReference type="SAM" id="MobiDB-lite"/>
    </source>
</evidence>